<evidence type="ECO:0000256" key="3">
    <source>
        <dbReference type="ARBA" id="ARBA00022989"/>
    </source>
</evidence>
<protein>
    <submittedName>
        <fullName evidence="5">Uncharacterized protein</fullName>
    </submittedName>
</protein>
<proteinExistence type="predicted"/>
<organism evidence="5 7">
    <name type="scientific">Rotaria magnacalcarata</name>
    <dbReference type="NCBI Taxonomy" id="392030"/>
    <lineage>
        <taxon>Eukaryota</taxon>
        <taxon>Metazoa</taxon>
        <taxon>Spiralia</taxon>
        <taxon>Gnathifera</taxon>
        <taxon>Rotifera</taxon>
        <taxon>Eurotatoria</taxon>
        <taxon>Bdelloidea</taxon>
        <taxon>Philodinida</taxon>
        <taxon>Philodinidae</taxon>
        <taxon>Rotaria</taxon>
    </lineage>
</organism>
<dbReference type="Gene3D" id="1.20.1560.10">
    <property type="entry name" value="ABC transporter type 1, transmembrane domain"/>
    <property type="match status" value="1"/>
</dbReference>
<evidence type="ECO:0000256" key="2">
    <source>
        <dbReference type="ARBA" id="ARBA00022692"/>
    </source>
</evidence>
<keyword evidence="4" id="KW-0472">Membrane</keyword>
<dbReference type="GO" id="GO:0042626">
    <property type="term" value="F:ATPase-coupled transmembrane transporter activity"/>
    <property type="evidence" value="ECO:0007669"/>
    <property type="project" value="TreeGrafter"/>
</dbReference>
<gene>
    <name evidence="5" type="ORF">MBJ925_LOCUS36249</name>
    <name evidence="6" type="ORF">SMN809_LOCUS31357</name>
</gene>
<dbReference type="Gene3D" id="3.40.50.300">
    <property type="entry name" value="P-loop containing nucleotide triphosphate hydrolases"/>
    <property type="match status" value="1"/>
</dbReference>
<keyword evidence="2" id="KW-0812">Transmembrane</keyword>
<dbReference type="Proteomes" id="UP000663824">
    <property type="component" value="Unassembled WGS sequence"/>
</dbReference>
<dbReference type="PANTHER" id="PTHR24222">
    <property type="entry name" value="ABC TRANSPORTER B FAMILY"/>
    <property type="match status" value="1"/>
</dbReference>
<dbReference type="PANTHER" id="PTHR24222:SF76">
    <property type="entry name" value="MYCOBACTIN IMPORT ATP-BINDING_PERMEASE PROTEIN IRTB"/>
    <property type="match status" value="1"/>
</dbReference>
<evidence type="ECO:0000256" key="1">
    <source>
        <dbReference type="ARBA" id="ARBA00004141"/>
    </source>
</evidence>
<evidence type="ECO:0000313" key="7">
    <source>
        <dbReference type="Proteomes" id="UP000663824"/>
    </source>
</evidence>
<dbReference type="InterPro" id="IPR039421">
    <property type="entry name" value="Type_1_exporter"/>
</dbReference>
<reference evidence="5" key="1">
    <citation type="submission" date="2021-02" db="EMBL/GenBank/DDBJ databases">
        <authorList>
            <person name="Nowell W R."/>
        </authorList>
    </citation>
    <scope>NUCLEOTIDE SEQUENCE</scope>
</reference>
<dbReference type="EMBL" id="CAJOBI010062349">
    <property type="protein sequence ID" value="CAF4420904.1"/>
    <property type="molecule type" value="Genomic_DNA"/>
</dbReference>
<dbReference type="Proteomes" id="UP000676336">
    <property type="component" value="Unassembled WGS sequence"/>
</dbReference>
<comment type="caution">
    <text evidence="5">The sequence shown here is derived from an EMBL/GenBank/DDBJ whole genome shotgun (WGS) entry which is preliminary data.</text>
</comment>
<evidence type="ECO:0000313" key="6">
    <source>
        <dbReference type="EMBL" id="CAF4420904.1"/>
    </source>
</evidence>
<dbReference type="SUPFAM" id="SSF52540">
    <property type="entry name" value="P-loop containing nucleoside triphosphate hydrolases"/>
    <property type="match status" value="1"/>
</dbReference>
<dbReference type="GO" id="GO:0005886">
    <property type="term" value="C:plasma membrane"/>
    <property type="evidence" value="ECO:0007669"/>
    <property type="project" value="TreeGrafter"/>
</dbReference>
<dbReference type="InterPro" id="IPR036640">
    <property type="entry name" value="ABC1_TM_sf"/>
</dbReference>
<comment type="subcellular location">
    <subcellularLocation>
        <location evidence="1">Membrane</location>
        <topology evidence="1">Multi-pass membrane protein</topology>
    </subcellularLocation>
</comment>
<dbReference type="AlphaFoldDB" id="A0A816ZPH1"/>
<evidence type="ECO:0000256" key="4">
    <source>
        <dbReference type="ARBA" id="ARBA00023136"/>
    </source>
</evidence>
<accession>A0A816ZPH1</accession>
<name>A0A816ZPH1_9BILA</name>
<evidence type="ECO:0000313" key="5">
    <source>
        <dbReference type="EMBL" id="CAF2218340.1"/>
    </source>
</evidence>
<keyword evidence="3" id="KW-1133">Transmembrane helix</keyword>
<dbReference type="EMBL" id="CAJNRE010019979">
    <property type="protein sequence ID" value="CAF2218340.1"/>
    <property type="molecule type" value="Genomic_DNA"/>
</dbReference>
<dbReference type="GO" id="GO:0005524">
    <property type="term" value="F:ATP binding"/>
    <property type="evidence" value="ECO:0007669"/>
    <property type="project" value="InterPro"/>
</dbReference>
<dbReference type="InterPro" id="IPR027417">
    <property type="entry name" value="P-loop_NTPase"/>
</dbReference>
<sequence length="159" mass="16599">MSIECHDGIGDKVGSALQSFAACIAGLVLGCNNGVTRIEAFATAGAVAEDVFSSIRTVFSYNEAAYESNRSFFSIMTAVFSFGQAAPHLQSTSAISIKNPNGIKKDDLNGDVTFSDVRFAYPSRSDVPVLNGLLFTAQRGQTTALVGSSGCGKVNASII</sequence>